<protein>
    <submittedName>
        <fullName evidence="9">Putative mfs monosaccharide transporter protein</fullName>
    </submittedName>
</protein>
<evidence type="ECO:0000256" key="3">
    <source>
        <dbReference type="ARBA" id="ARBA00022692"/>
    </source>
</evidence>
<evidence type="ECO:0000256" key="5">
    <source>
        <dbReference type="ARBA" id="ARBA00023136"/>
    </source>
</evidence>
<dbReference type="InterPro" id="IPR020846">
    <property type="entry name" value="MFS_dom"/>
</dbReference>
<dbReference type="Pfam" id="PF00083">
    <property type="entry name" value="Sugar_tr"/>
    <property type="match status" value="1"/>
</dbReference>
<comment type="similarity">
    <text evidence="2">Belongs to the major facilitator superfamily. Sugar transporter (TC 2.A.1.1) family.</text>
</comment>
<dbReference type="InterPro" id="IPR050360">
    <property type="entry name" value="MFS_Sugar_Transporters"/>
</dbReference>
<evidence type="ECO:0000256" key="6">
    <source>
        <dbReference type="SAM" id="MobiDB-lite"/>
    </source>
</evidence>
<feature type="transmembrane region" description="Helical" evidence="7">
    <location>
        <begin position="93"/>
        <end position="113"/>
    </location>
</feature>
<evidence type="ECO:0000256" key="1">
    <source>
        <dbReference type="ARBA" id="ARBA00004141"/>
    </source>
</evidence>
<dbReference type="PANTHER" id="PTHR48022:SF2">
    <property type="entry name" value="PLASTIDIC GLUCOSE TRANSPORTER 4"/>
    <property type="match status" value="1"/>
</dbReference>
<evidence type="ECO:0000313" key="9">
    <source>
        <dbReference type="EMBL" id="EON98862.1"/>
    </source>
</evidence>
<feature type="transmembrane region" description="Helical" evidence="7">
    <location>
        <begin position="364"/>
        <end position="387"/>
    </location>
</feature>
<feature type="transmembrane region" description="Helical" evidence="7">
    <location>
        <begin position="399"/>
        <end position="419"/>
    </location>
</feature>
<evidence type="ECO:0000256" key="7">
    <source>
        <dbReference type="SAM" id="Phobius"/>
    </source>
</evidence>
<feature type="transmembrane region" description="Helical" evidence="7">
    <location>
        <begin position="120"/>
        <end position="137"/>
    </location>
</feature>
<dbReference type="Gene3D" id="1.20.1250.20">
    <property type="entry name" value="MFS general substrate transporter like domains"/>
    <property type="match status" value="1"/>
</dbReference>
<keyword evidence="4 7" id="KW-1133">Transmembrane helix</keyword>
<dbReference type="GO" id="GO:0016020">
    <property type="term" value="C:membrane"/>
    <property type="evidence" value="ECO:0007669"/>
    <property type="project" value="UniProtKB-SubCell"/>
</dbReference>
<feature type="transmembrane region" description="Helical" evidence="7">
    <location>
        <begin position="27"/>
        <end position="45"/>
    </location>
</feature>
<dbReference type="GO" id="GO:0005351">
    <property type="term" value="F:carbohydrate:proton symporter activity"/>
    <property type="evidence" value="ECO:0007669"/>
    <property type="project" value="TreeGrafter"/>
</dbReference>
<dbReference type="OrthoDB" id="6133115at2759"/>
<keyword evidence="10" id="KW-1185">Reference proteome</keyword>
<gene>
    <name evidence="9" type="ORF">UCRPA7_5615</name>
</gene>
<feature type="transmembrane region" description="Helical" evidence="7">
    <location>
        <begin position="178"/>
        <end position="202"/>
    </location>
</feature>
<dbReference type="SUPFAM" id="SSF103473">
    <property type="entry name" value="MFS general substrate transporter"/>
    <property type="match status" value="1"/>
</dbReference>
<name>R8BHZ5_PHAM7</name>
<feature type="domain" description="Major facilitator superfamily (MFS) profile" evidence="8">
    <location>
        <begin position="35"/>
        <end position="491"/>
    </location>
</feature>
<dbReference type="InterPro" id="IPR036259">
    <property type="entry name" value="MFS_trans_sf"/>
</dbReference>
<proteinExistence type="inferred from homology"/>
<evidence type="ECO:0000313" key="10">
    <source>
        <dbReference type="Proteomes" id="UP000014074"/>
    </source>
</evidence>
<dbReference type="PROSITE" id="PS50850">
    <property type="entry name" value="MFS"/>
    <property type="match status" value="1"/>
</dbReference>
<sequence length="538" mass="57544">MASNAGSRSEHHEDVDASDANTSNKQGVTRTMLFFTIWIAFASWISNFDNGYAGTVITMPAFKSAFGSCETTIDAATGAPTTTCTLSAMKQSLINLASLFMGVGGVLSGPTGYYLGRRGTVAFASALSVVGAAGMLGTSGSYINYMVCRCISSVGLGQMLAATSIYGAECVAANRRGVLLGLFNVGLAMGNVAATAVCAGSATLDPSNNWQWQTPVICQIPLGILLGTGIWMFPESPRWLMTKGNEEAARKSFGRFYGKPAYSQQITTQINDVLRHLESERALGSTTSWTEIFHRADIRRTSVSALILVGLAISGIQFVAPYTALFLQGVGVSNFYVINVIIGVSILAGASIGSWTVEYGGRRFSLILGYSILSVCMLIVGAVGTALDQSNPIAQKVLVAFLCIWAFVFGGFIGPCVWLASAEMHSVRLRTYGQANTTLFYEIFAFGSSFWTPYMLSADYGNMGTNVGYFHFGVSAVLAVLMFLFVPETARLTLEQIDEYFTSGRKAWHTSTRRNKLIASGTESDTGVLGTELEQAKA</sequence>
<evidence type="ECO:0000256" key="2">
    <source>
        <dbReference type="ARBA" id="ARBA00010992"/>
    </source>
</evidence>
<dbReference type="EMBL" id="KB933187">
    <property type="protein sequence ID" value="EON98862.1"/>
    <property type="molecule type" value="Genomic_DNA"/>
</dbReference>
<feature type="transmembrane region" description="Helical" evidence="7">
    <location>
        <begin position="439"/>
        <end position="456"/>
    </location>
</feature>
<dbReference type="HOGENOM" id="CLU_001265_30_1_1"/>
<dbReference type="eggNOG" id="KOG0254">
    <property type="taxonomic scope" value="Eukaryota"/>
</dbReference>
<accession>R8BHZ5</accession>
<evidence type="ECO:0000259" key="8">
    <source>
        <dbReference type="PROSITE" id="PS50850"/>
    </source>
</evidence>
<dbReference type="Proteomes" id="UP000014074">
    <property type="component" value="Unassembled WGS sequence"/>
</dbReference>
<organism evidence="9 10">
    <name type="scientific">Phaeoacremonium minimum (strain UCR-PA7)</name>
    <name type="common">Esca disease fungus</name>
    <name type="synonym">Togninia minima</name>
    <dbReference type="NCBI Taxonomy" id="1286976"/>
    <lineage>
        <taxon>Eukaryota</taxon>
        <taxon>Fungi</taxon>
        <taxon>Dikarya</taxon>
        <taxon>Ascomycota</taxon>
        <taxon>Pezizomycotina</taxon>
        <taxon>Sordariomycetes</taxon>
        <taxon>Sordariomycetidae</taxon>
        <taxon>Togniniales</taxon>
        <taxon>Togniniaceae</taxon>
        <taxon>Phaeoacremonium</taxon>
    </lineage>
</organism>
<feature type="region of interest" description="Disordered" evidence="6">
    <location>
        <begin position="1"/>
        <end position="22"/>
    </location>
</feature>
<feature type="transmembrane region" description="Helical" evidence="7">
    <location>
        <begin position="214"/>
        <end position="233"/>
    </location>
</feature>
<dbReference type="GeneID" id="19326187"/>
<feature type="transmembrane region" description="Helical" evidence="7">
    <location>
        <begin position="468"/>
        <end position="486"/>
    </location>
</feature>
<comment type="subcellular location">
    <subcellularLocation>
        <location evidence="1">Membrane</location>
        <topology evidence="1">Multi-pass membrane protein</topology>
    </subcellularLocation>
</comment>
<dbReference type="InterPro" id="IPR005828">
    <property type="entry name" value="MFS_sugar_transport-like"/>
</dbReference>
<evidence type="ECO:0000256" key="4">
    <source>
        <dbReference type="ARBA" id="ARBA00022989"/>
    </source>
</evidence>
<feature type="transmembrane region" description="Helical" evidence="7">
    <location>
        <begin position="336"/>
        <end position="357"/>
    </location>
</feature>
<keyword evidence="3 7" id="KW-0812">Transmembrane</keyword>
<dbReference type="PANTHER" id="PTHR48022">
    <property type="entry name" value="PLASTIDIC GLUCOSE TRANSPORTER 4"/>
    <property type="match status" value="1"/>
</dbReference>
<keyword evidence="5 7" id="KW-0472">Membrane</keyword>
<reference evidence="10" key="1">
    <citation type="journal article" date="2013" name="Genome Announc.">
        <title>Draft genome sequence of the ascomycete Phaeoacremonium aleophilum strain UCR-PA7, a causal agent of the esca disease complex in grapevines.</title>
        <authorList>
            <person name="Blanco-Ulate B."/>
            <person name="Rolshausen P."/>
            <person name="Cantu D."/>
        </authorList>
    </citation>
    <scope>NUCLEOTIDE SEQUENCE [LARGE SCALE GENOMIC DNA]</scope>
    <source>
        <strain evidence="10">UCR-PA7</strain>
    </source>
</reference>
<dbReference type="AlphaFoldDB" id="R8BHZ5"/>
<feature type="transmembrane region" description="Helical" evidence="7">
    <location>
        <begin position="303"/>
        <end position="324"/>
    </location>
</feature>
<dbReference type="KEGG" id="tmn:UCRPA7_5615"/>
<dbReference type="RefSeq" id="XP_007916351.1">
    <property type="nucleotide sequence ID" value="XM_007918160.1"/>
</dbReference>